<feature type="repeat" description="WD" evidence="3">
    <location>
        <begin position="77"/>
        <end position="109"/>
    </location>
</feature>
<evidence type="ECO:0000256" key="5">
    <source>
        <dbReference type="SAM" id="MobiDB-lite"/>
    </source>
</evidence>
<feature type="repeat" description="WD" evidence="3">
    <location>
        <begin position="7"/>
        <end position="39"/>
    </location>
</feature>
<dbReference type="EMBL" id="CVQI01009458">
    <property type="protein sequence ID" value="CRK18960.1"/>
    <property type="molecule type" value="Genomic_DNA"/>
</dbReference>
<protein>
    <recommendedName>
        <fullName evidence="2 4">Polyadenylation factor subunit 2</fullName>
    </recommendedName>
</protein>
<dbReference type="InterPro" id="IPR015943">
    <property type="entry name" value="WD40/YVTN_repeat-like_dom_sf"/>
</dbReference>
<keyword evidence="3" id="KW-0853">WD repeat</keyword>
<dbReference type="Gene3D" id="2.130.10.10">
    <property type="entry name" value="YVTN repeat-like/Quinoprotein amine dehydrogenase"/>
    <property type="match status" value="1"/>
</dbReference>
<comment type="function">
    <text evidence="1">Required for 3'-end cleavage and polyadenylation of pre-mRNAs. Also involved in chromosome segregation where it has a role in chromosome attachment to the mitotic spindle.</text>
</comment>
<keyword evidence="4" id="KW-0507">mRNA processing</keyword>
<sequence>MRDVCLLKGHEKDISTLTWHPQHANLLTTGGHDGSLHHYITDQPNTPPGQNAGIAPYDTTDPSGTTAQTIYPSHKVPFAHDFAIWSLDWHPLGHILASGSNDRITRFWSRSRPGDTDVLQDRYHIGEAAAEAQGTWDRRGMRRQRQEEEEQEMEDEAEGLVDQKMPLKQPAVPGFP</sequence>
<dbReference type="SMART" id="SM00320">
    <property type="entry name" value="WD40"/>
    <property type="match status" value="2"/>
</dbReference>
<gene>
    <name evidence="6" type="ORF">BN1723_017730</name>
</gene>
<dbReference type="GO" id="GO:0005847">
    <property type="term" value="C:mRNA cleavage and polyadenylation specificity factor complex"/>
    <property type="evidence" value="ECO:0007669"/>
    <property type="project" value="TreeGrafter"/>
</dbReference>
<name>A0A0G4LB72_VERLO</name>
<proteinExistence type="predicted"/>
<dbReference type="InterPro" id="IPR001680">
    <property type="entry name" value="WD40_rpt"/>
</dbReference>
<evidence type="ECO:0000256" key="3">
    <source>
        <dbReference type="PROSITE-ProRule" id="PRU00221"/>
    </source>
</evidence>
<evidence type="ECO:0000256" key="4">
    <source>
        <dbReference type="RuleBase" id="RU369034"/>
    </source>
</evidence>
<dbReference type="PANTHER" id="PTHR22836:SF0">
    <property type="entry name" value="PRE-MRNA 3' END PROCESSING PROTEIN WDR33"/>
    <property type="match status" value="1"/>
</dbReference>
<dbReference type="PANTHER" id="PTHR22836">
    <property type="entry name" value="WD40 REPEAT PROTEIN"/>
    <property type="match status" value="1"/>
</dbReference>
<dbReference type="GO" id="GO:0031124">
    <property type="term" value="P:mRNA 3'-end processing"/>
    <property type="evidence" value="ECO:0007669"/>
    <property type="project" value="UniProtKB-UniRule"/>
</dbReference>
<accession>A0A0G4LB72</accession>
<dbReference type="InterPro" id="IPR045245">
    <property type="entry name" value="Pfs2-like"/>
</dbReference>
<comment type="subcellular location">
    <subcellularLocation>
        <location evidence="4">Nucleus</location>
    </subcellularLocation>
</comment>
<feature type="region of interest" description="Disordered" evidence="5">
    <location>
        <begin position="131"/>
        <end position="176"/>
    </location>
</feature>
<feature type="compositionally biased region" description="Acidic residues" evidence="5">
    <location>
        <begin position="147"/>
        <end position="159"/>
    </location>
</feature>
<evidence type="ECO:0000256" key="2">
    <source>
        <dbReference type="ARBA" id="ARBA00026154"/>
    </source>
</evidence>
<feature type="non-terminal residue" evidence="6">
    <location>
        <position position="176"/>
    </location>
</feature>
<evidence type="ECO:0000256" key="1">
    <source>
        <dbReference type="ARBA" id="ARBA00025498"/>
    </source>
</evidence>
<dbReference type="InterPro" id="IPR036322">
    <property type="entry name" value="WD40_repeat_dom_sf"/>
</dbReference>
<dbReference type="PROSITE" id="PS50082">
    <property type="entry name" value="WD_REPEATS_2"/>
    <property type="match status" value="2"/>
</dbReference>
<dbReference type="Pfam" id="PF00400">
    <property type="entry name" value="WD40"/>
    <property type="match status" value="2"/>
</dbReference>
<dbReference type="AlphaFoldDB" id="A0A0G4LB72"/>
<dbReference type="PROSITE" id="PS50294">
    <property type="entry name" value="WD_REPEATS_REGION"/>
    <property type="match status" value="1"/>
</dbReference>
<dbReference type="SUPFAM" id="SSF50978">
    <property type="entry name" value="WD40 repeat-like"/>
    <property type="match status" value="1"/>
</dbReference>
<keyword evidence="4" id="KW-0539">Nucleus</keyword>
<dbReference type="Proteomes" id="UP000045706">
    <property type="component" value="Unassembled WGS sequence"/>
</dbReference>
<evidence type="ECO:0000313" key="6">
    <source>
        <dbReference type="EMBL" id="CRK18960.1"/>
    </source>
</evidence>
<evidence type="ECO:0000313" key="7">
    <source>
        <dbReference type="Proteomes" id="UP000045706"/>
    </source>
</evidence>
<organism evidence="6 7">
    <name type="scientific">Verticillium longisporum</name>
    <name type="common">Verticillium dahliae var. longisporum</name>
    <dbReference type="NCBI Taxonomy" id="100787"/>
    <lineage>
        <taxon>Eukaryota</taxon>
        <taxon>Fungi</taxon>
        <taxon>Dikarya</taxon>
        <taxon>Ascomycota</taxon>
        <taxon>Pezizomycotina</taxon>
        <taxon>Sordariomycetes</taxon>
        <taxon>Hypocreomycetidae</taxon>
        <taxon>Glomerellales</taxon>
        <taxon>Plectosphaerellaceae</taxon>
        <taxon>Verticillium</taxon>
    </lineage>
</organism>
<reference evidence="7" key="1">
    <citation type="submission" date="2015-05" db="EMBL/GenBank/DDBJ databases">
        <authorList>
            <person name="Fogelqvist Johan"/>
        </authorList>
    </citation>
    <scope>NUCLEOTIDE SEQUENCE [LARGE SCALE GENOMIC DNA]</scope>
</reference>